<keyword evidence="3" id="KW-0378">Hydrolase</keyword>
<evidence type="ECO:0000313" key="5">
    <source>
        <dbReference type="EMBL" id="RDH45445.1"/>
    </source>
</evidence>
<dbReference type="AlphaFoldDB" id="A0A4P9VPM1"/>
<gene>
    <name evidence="5" type="ORF">B9G39_19430</name>
</gene>
<dbReference type="SMART" id="SM01154">
    <property type="entry name" value="DUF1704"/>
    <property type="match status" value="1"/>
</dbReference>
<protein>
    <submittedName>
        <fullName evidence="5">Flavohemoglobin expression-modulating QEGLA motif protein</fullName>
    </submittedName>
</protein>
<organism evidence="5 6">
    <name type="scientific">Zooshikella ganghwensis</name>
    <dbReference type="NCBI Taxonomy" id="202772"/>
    <lineage>
        <taxon>Bacteria</taxon>
        <taxon>Pseudomonadati</taxon>
        <taxon>Pseudomonadota</taxon>
        <taxon>Gammaproteobacteria</taxon>
        <taxon>Oceanospirillales</taxon>
        <taxon>Zooshikellaceae</taxon>
        <taxon>Zooshikella</taxon>
    </lineage>
</organism>
<evidence type="ECO:0000313" key="6">
    <source>
        <dbReference type="Proteomes" id="UP000257039"/>
    </source>
</evidence>
<evidence type="ECO:0000256" key="1">
    <source>
        <dbReference type="ARBA" id="ARBA00001947"/>
    </source>
</evidence>
<dbReference type="PANTHER" id="PTHR31817:SF0">
    <property type="entry name" value="CHROMOSOME UNDETERMINED SCAFFOLD_67, WHOLE GENOME SHOTGUN SEQUENCE"/>
    <property type="match status" value="1"/>
</dbReference>
<name>A0A4P9VPM1_9GAMM</name>
<dbReference type="NCBIfam" id="TIGR02421">
    <property type="entry name" value="QEGLA"/>
    <property type="match status" value="1"/>
</dbReference>
<dbReference type="InterPro" id="IPR012548">
    <property type="entry name" value="MATCAP"/>
</dbReference>
<reference evidence="5 6" key="1">
    <citation type="submission" date="2017-04" db="EMBL/GenBank/DDBJ databases">
        <title>Draft genome sequence of Zooshikella ganghwensis VG4 isolated from Red Sea sediments.</title>
        <authorList>
            <person name="Rehman Z."/>
            <person name="Alam I."/>
            <person name="Kamau A."/>
            <person name="Bajic V."/>
            <person name="Leiknes T."/>
        </authorList>
    </citation>
    <scope>NUCLEOTIDE SEQUENCE [LARGE SCALE GENOMIC DNA]</scope>
    <source>
        <strain evidence="5 6">VG4</strain>
    </source>
</reference>
<dbReference type="GO" id="GO:0080164">
    <property type="term" value="P:regulation of nitric oxide metabolic process"/>
    <property type="evidence" value="ECO:0007669"/>
    <property type="project" value="TreeGrafter"/>
</dbReference>
<evidence type="ECO:0000256" key="3">
    <source>
        <dbReference type="ARBA" id="ARBA00022801"/>
    </source>
</evidence>
<dbReference type="InterPro" id="IPR007709">
    <property type="entry name" value="N-FG_amidohydro"/>
</dbReference>
<dbReference type="PANTHER" id="PTHR31817">
    <property type="match status" value="1"/>
</dbReference>
<dbReference type="Pfam" id="PF05013">
    <property type="entry name" value="FGase"/>
    <property type="match status" value="1"/>
</dbReference>
<keyword evidence="6" id="KW-1185">Reference proteome</keyword>
<keyword evidence="2" id="KW-0645">Protease</keyword>
<dbReference type="SUPFAM" id="SSF53187">
    <property type="entry name" value="Zn-dependent exopeptidases"/>
    <property type="match status" value="1"/>
</dbReference>
<comment type="caution">
    <text evidence="5">The sequence shown here is derived from an EMBL/GenBank/DDBJ whole genome shotgun (WGS) entry which is preliminary data.</text>
</comment>
<dbReference type="Gene3D" id="3.40.630.40">
    <property type="entry name" value="Zn-dependent exopeptidases"/>
    <property type="match status" value="1"/>
</dbReference>
<evidence type="ECO:0000256" key="2">
    <source>
        <dbReference type="ARBA" id="ARBA00022670"/>
    </source>
</evidence>
<dbReference type="Proteomes" id="UP000257039">
    <property type="component" value="Unassembled WGS sequence"/>
</dbReference>
<dbReference type="RefSeq" id="WP_094788401.1">
    <property type="nucleotide sequence ID" value="NZ_NDXW01000001.1"/>
</dbReference>
<comment type="cofactor">
    <cofactor evidence="1">
        <name>Zn(2+)</name>
        <dbReference type="ChEBI" id="CHEBI:29105"/>
    </cofactor>
</comment>
<proteinExistence type="predicted"/>
<accession>A0A4P9VPM1</accession>
<dbReference type="EMBL" id="NDXW01000001">
    <property type="protein sequence ID" value="RDH45445.1"/>
    <property type="molecule type" value="Genomic_DNA"/>
</dbReference>
<dbReference type="GO" id="GO:0008237">
    <property type="term" value="F:metallopeptidase activity"/>
    <property type="evidence" value="ECO:0007669"/>
    <property type="project" value="UniProtKB-KW"/>
</dbReference>
<dbReference type="InterPro" id="IPR012656">
    <property type="entry name" value="CHP02421_QEGLA"/>
</dbReference>
<dbReference type="Pfam" id="PF08014">
    <property type="entry name" value="MATCAP"/>
    <property type="match status" value="1"/>
</dbReference>
<dbReference type="GO" id="GO:0006508">
    <property type="term" value="P:proteolysis"/>
    <property type="evidence" value="ECO:0007669"/>
    <property type="project" value="UniProtKB-KW"/>
</dbReference>
<evidence type="ECO:0000256" key="4">
    <source>
        <dbReference type="ARBA" id="ARBA00023049"/>
    </source>
</evidence>
<keyword evidence="4" id="KW-0482">Metalloprotease</keyword>
<sequence>MQSRTEADIVKAIKAGELFECSIEDGSFQIKVEDYVPFICTAIHNGSQLRSELVNRCLLDTDQRYFEEDPYTGELIRSLPITLVACDSRYEYDLNRPLAQCVYKRAWGLKVWRSPLTDKQWHRSTEKHRQFYRILDALIAALEQRFGASLVFDIHSYNKGRQPDDAPVFNLGLEQVDMDRWTPIIERYQNCLESLQLPNLKTSVEINRVFYGRGYMIAHVNSRFENTLVIPTEIKKVFMDEKSGELYPLVLQSLSEGMKHTVVDTAAFFARRFTKKKQAKRKHMLASLVDPAIKRVDRALYQLAKGVSTLQYVNPINIAHEMKRFFSHRTKYQPEFTYRQLAMDPYLLREKLYRLPVDEIRDAGIQQLYREVIDTISMKVDLLVSIGTERFIYNSLRYYGEPGKQDIDNARFLLYAPAIAEQEESPAYNAEQMREILQQKATEWGLNCKVETSSRLVAAAMVSSGRRALLVRKDAKVTATELQALAHHELGVHMVTTLNAGLQPLKVFSLGLPDNTLTQEGLAILSEHFSGNLTLKRLKMLGLRVLAVEQMLLYRDFRHTWLYLTEEHHMKPDEAFRLTTRVHRGGGFTKDYLYLQGLCQAVQLYKIQPIRNLFIGKTGFRFLPIINEMIERGMAKKPEWLPAFLSSPVEAGPVMDYLLQSIQPFDVSKQQTIVITPKTTSEIKQAI</sequence>